<dbReference type="PANTHER" id="PTHR11266:SF80">
    <property type="entry name" value="PEROXISOMAL MEMBRANE PROTEIN 2"/>
    <property type="match status" value="1"/>
</dbReference>
<sequence>MPSPMINATLQATAISAISNLLAQFIEAYIAEKPFSFDPLEFVRFLLCTVITAPPNYYWQGWLEKTWPGYEPGAAPTPPKDDIELAEKGDRVSEKEKEQHQLSKPRLNKRNTFTKWFVDCITLGAIGNTVAFLLIIGVLKGYDMAAIRKNIREETIPIIVAGYRIWPIASIISFTFIPWERRIVFFSVVGLFWGIYMSLISARL</sequence>
<dbReference type="OrthoDB" id="10267969at2759"/>
<dbReference type="AlphaFoldDB" id="A0A9P4IL50"/>
<feature type="transmembrane region" description="Helical" evidence="6">
    <location>
        <begin position="116"/>
        <end position="136"/>
    </location>
</feature>
<dbReference type="PANTHER" id="PTHR11266">
    <property type="entry name" value="PEROXISOMAL MEMBRANE PROTEIN 2, PXMP2 MPV17"/>
    <property type="match status" value="1"/>
</dbReference>
<evidence type="ECO:0000256" key="1">
    <source>
        <dbReference type="ARBA" id="ARBA00004141"/>
    </source>
</evidence>
<evidence type="ECO:0008006" key="9">
    <source>
        <dbReference type="Google" id="ProtNLM"/>
    </source>
</evidence>
<dbReference type="InterPro" id="IPR007248">
    <property type="entry name" value="Mpv17_PMP22"/>
</dbReference>
<reference evidence="7" key="1">
    <citation type="journal article" date="2020" name="Stud. Mycol.">
        <title>101 Dothideomycetes genomes: a test case for predicting lifestyles and emergence of pathogens.</title>
        <authorList>
            <person name="Haridas S."/>
            <person name="Albert R."/>
            <person name="Binder M."/>
            <person name="Bloem J."/>
            <person name="Labutti K."/>
            <person name="Salamov A."/>
            <person name="Andreopoulos B."/>
            <person name="Baker S."/>
            <person name="Barry K."/>
            <person name="Bills G."/>
            <person name="Bluhm B."/>
            <person name="Cannon C."/>
            <person name="Castanera R."/>
            <person name="Culley D."/>
            <person name="Daum C."/>
            <person name="Ezra D."/>
            <person name="Gonzalez J."/>
            <person name="Henrissat B."/>
            <person name="Kuo A."/>
            <person name="Liang C."/>
            <person name="Lipzen A."/>
            <person name="Lutzoni F."/>
            <person name="Magnuson J."/>
            <person name="Mondo S."/>
            <person name="Nolan M."/>
            <person name="Ohm R."/>
            <person name="Pangilinan J."/>
            <person name="Park H.-J."/>
            <person name="Ramirez L."/>
            <person name="Alfaro M."/>
            <person name="Sun H."/>
            <person name="Tritt A."/>
            <person name="Yoshinaga Y."/>
            <person name="Zwiers L.-H."/>
            <person name="Turgeon B."/>
            <person name="Goodwin S."/>
            <person name="Spatafora J."/>
            <person name="Crous P."/>
            <person name="Grigoriev I."/>
        </authorList>
    </citation>
    <scope>NUCLEOTIDE SEQUENCE</scope>
    <source>
        <strain evidence="7">CBS 133067</strain>
    </source>
</reference>
<comment type="similarity">
    <text evidence="2 6">Belongs to the peroxisomal membrane protein PXMP2/4 family.</text>
</comment>
<proteinExistence type="inferred from homology"/>
<dbReference type="GO" id="GO:0005778">
    <property type="term" value="C:peroxisomal membrane"/>
    <property type="evidence" value="ECO:0007669"/>
    <property type="project" value="TreeGrafter"/>
</dbReference>
<organism evidence="7 8">
    <name type="scientific">Rhizodiscina lignyota</name>
    <dbReference type="NCBI Taxonomy" id="1504668"/>
    <lineage>
        <taxon>Eukaryota</taxon>
        <taxon>Fungi</taxon>
        <taxon>Dikarya</taxon>
        <taxon>Ascomycota</taxon>
        <taxon>Pezizomycotina</taxon>
        <taxon>Dothideomycetes</taxon>
        <taxon>Pleosporomycetidae</taxon>
        <taxon>Aulographales</taxon>
        <taxon>Rhizodiscinaceae</taxon>
        <taxon>Rhizodiscina</taxon>
    </lineage>
</organism>
<keyword evidence="5 6" id="KW-0472">Membrane</keyword>
<dbReference type="Proteomes" id="UP000799772">
    <property type="component" value="Unassembled WGS sequence"/>
</dbReference>
<evidence type="ECO:0000256" key="3">
    <source>
        <dbReference type="ARBA" id="ARBA00022692"/>
    </source>
</evidence>
<evidence type="ECO:0000256" key="6">
    <source>
        <dbReference type="RuleBase" id="RU363053"/>
    </source>
</evidence>
<evidence type="ECO:0000256" key="2">
    <source>
        <dbReference type="ARBA" id="ARBA00006824"/>
    </source>
</evidence>
<evidence type="ECO:0000313" key="8">
    <source>
        <dbReference type="Proteomes" id="UP000799772"/>
    </source>
</evidence>
<evidence type="ECO:0000313" key="7">
    <source>
        <dbReference type="EMBL" id="KAF2101958.1"/>
    </source>
</evidence>
<keyword evidence="3 6" id="KW-0812">Transmembrane</keyword>
<dbReference type="Pfam" id="PF04117">
    <property type="entry name" value="Mpv17_PMP22"/>
    <property type="match status" value="1"/>
</dbReference>
<name>A0A9P4IL50_9PEZI</name>
<accession>A0A9P4IL50</accession>
<evidence type="ECO:0000256" key="4">
    <source>
        <dbReference type="ARBA" id="ARBA00022989"/>
    </source>
</evidence>
<keyword evidence="8" id="KW-1185">Reference proteome</keyword>
<protein>
    <recommendedName>
        <fullName evidence="9">PXMP2/4 family protein 3</fullName>
    </recommendedName>
</protein>
<gene>
    <name evidence="7" type="ORF">NA57DRAFT_53899</name>
</gene>
<feature type="transmembrane region" description="Helical" evidence="6">
    <location>
        <begin position="156"/>
        <end position="177"/>
    </location>
</feature>
<comment type="subcellular location">
    <subcellularLocation>
        <location evidence="1">Membrane</location>
        <topology evidence="1">Multi-pass membrane protein</topology>
    </subcellularLocation>
</comment>
<comment type="caution">
    <text evidence="7">The sequence shown here is derived from an EMBL/GenBank/DDBJ whole genome shotgun (WGS) entry which is preliminary data.</text>
</comment>
<keyword evidence="4 6" id="KW-1133">Transmembrane helix</keyword>
<evidence type="ECO:0000256" key="5">
    <source>
        <dbReference type="ARBA" id="ARBA00023136"/>
    </source>
</evidence>
<dbReference type="EMBL" id="ML978123">
    <property type="protein sequence ID" value="KAF2101958.1"/>
    <property type="molecule type" value="Genomic_DNA"/>
</dbReference>
<feature type="transmembrane region" description="Helical" evidence="6">
    <location>
        <begin position="183"/>
        <end position="202"/>
    </location>
</feature>